<dbReference type="InterPro" id="IPR002797">
    <property type="entry name" value="Polysacc_synth"/>
</dbReference>
<feature type="transmembrane region" description="Helical" evidence="6">
    <location>
        <begin position="360"/>
        <end position="382"/>
    </location>
</feature>
<name>A0A5N1JFP7_9BACT</name>
<feature type="transmembrane region" description="Helical" evidence="6">
    <location>
        <begin position="133"/>
        <end position="153"/>
    </location>
</feature>
<dbReference type="PANTHER" id="PTHR30250">
    <property type="entry name" value="PST FAMILY PREDICTED COLANIC ACID TRANSPORTER"/>
    <property type="match status" value="1"/>
</dbReference>
<comment type="caution">
    <text evidence="7">The sequence shown here is derived from an EMBL/GenBank/DDBJ whole genome shotgun (WGS) entry which is preliminary data.</text>
</comment>
<dbReference type="GO" id="GO:0005886">
    <property type="term" value="C:plasma membrane"/>
    <property type="evidence" value="ECO:0007669"/>
    <property type="project" value="UniProtKB-SubCell"/>
</dbReference>
<evidence type="ECO:0000256" key="5">
    <source>
        <dbReference type="ARBA" id="ARBA00023136"/>
    </source>
</evidence>
<accession>A0A5N1JFP7</accession>
<feature type="transmembrane region" description="Helical" evidence="6">
    <location>
        <begin position="104"/>
        <end position="127"/>
    </location>
</feature>
<gene>
    <name evidence="7" type="ORF">F0P93_24070</name>
</gene>
<protein>
    <submittedName>
        <fullName evidence="7">Lipopolysaccharide biosynthesis protein</fullName>
    </submittedName>
</protein>
<sequence length="466" mass="52191">MIRTKKVNLVDRTAMLHRVLQSLRASAFSQASQILIQFVSVPILIHAWGLVYYGEWLLLFTIPSYLGLSDAGLTSAISNELLIQVSKKEYPKAARLLGNGMTSIIGFGVLASAFLAAALEFSDFTIWLKINRIQVLEARFIVLILMIYVMLILQQELMSTVPRAEGDNATGRIWTTITRLLEFALVVILVTVGYKALAVALGYLVVRGLSWGAMFFYYRHRYSWVSQVKVGWFPLAEIRHLLSPSLAFLGFALANSMILQGSTLLIGFFMTPVHVVIYTALRTLSNFIRQMMNLLTSAIWPELTRALIANDLPRAVILHRRVCQIAFWTSLGLLFILETTGGPILSVWTKGTVQPVQPVFTLLLLATLPYSLWLTSATIAISVNRHQTIALNFVLSSLCTLVAATWLIPRYGLSGLAIGLLIGDCFMLFPVFRDSLRILLEERIEKLVPAIVTDFGWLNKLQKQQR</sequence>
<dbReference type="AlphaFoldDB" id="A0A5N1JFP7"/>
<feature type="transmembrane region" description="Helical" evidence="6">
    <location>
        <begin position="264"/>
        <end position="281"/>
    </location>
</feature>
<dbReference type="EMBL" id="VTWS01000006">
    <property type="protein sequence ID" value="KAA9349460.1"/>
    <property type="molecule type" value="Genomic_DNA"/>
</dbReference>
<evidence type="ECO:0000256" key="1">
    <source>
        <dbReference type="ARBA" id="ARBA00004651"/>
    </source>
</evidence>
<evidence type="ECO:0000256" key="6">
    <source>
        <dbReference type="SAM" id="Phobius"/>
    </source>
</evidence>
<evidence type="ECO:0000313" key="8">
    <source>
        <dbReference type="Proteomes" id="UP000326344"/>
    </source>
</evidence>
<dbReference type="Pfam" id="PF01943">
    <property type="entry name" value="Polysacc_synt"/>
    <property type="match status" value="1"/>
</dbReference>
<keyword evidence="5 6" id="KW-0472">Membrane</keyword>
<evidence type="ECO:0000313" key="7">
    <source>
        <dbReference type="EMBL" id="KAA9349460.1"/>
    </source>
</evidence>
<reference evidence="7 8" key="1">
    <citation type="submission" date="2019-09" db="EMBL/GenBank/DDBJ databases">
        <title>Genome Sequence of Larkinella sp MA1.</title>
        <authorList>
            <person name="Srinivasan S."/>
        </authorList>
    </citation>
    <scope>NUCLEOTIDE SEQUENCE [LARGE SCALE GENOMIC DNA]</scope>
    <source>
        <strain evidence="7 8">MA1</strain>
    </source>
</reference>
<keyword evidence="8" id="KW-1185">Reference proteome</keyword>
<organism evidence="7 8">
    <name type="scientific">Larkinella humicola</name>
    <dbReference type="NCBI Taxonomy" id="2607654"/>
    <lineage>
        <taxon>Bacteria</taxon>
        <taxon>Pseudomonadati</taxon>
        <taxon>Bacteroidota</taxon>
        <taxon>Cytophagia</taxon>
        <taxon>Cytophagales</taxon>
        <taxon>Spirosomataceae</taxon>
        <taxon>Larkinella</taxon>
    </lineage>
</organism>
<dbReference type="PANTHER" id="PTHR30250:SF26">
    <property type="entry name" value="PSMA PROTEIN"/>
    <property type="match status" value="1"/>
</dbReference>
<keyword evidence="2" id="KW-1003">Cell membrane</keyword>
<feature type="transmembrane region" description="Helical" evidence="6">
    <location>
        <begin position="173"/>
        <end position="194"/>
    </location>
</feature>
<keyword evidence="4 6" id="KW-1133">Transmembrane helix</keyword>
<feature type="transmembrane region" description="Helical" evidence="6">
    <location>
        <begin position="34"/>
        <end position="53"/>
    </location>
</feature>
<feature type="transmembrane region" description="Helical" evidence="6">
    <location>
        <begin position="414"/>
        <end position="432"/>
    </location>
</feature>
<feature type="transmembrane region" description="Helical" evidence="6">
    <location>
        <begin position="65"/>
        <end position="83"/>
    </location>
</feature>
<feature type="transmembrane region" description="Helical" evidence="6">
    <location>
        <begin position="325"/>
        <end position="348"/>
    </location>
</feature>
<evidence type="ECO:0000256" key="4">
    <source>
        <dbReference type="ARBA" id="ARBA00022989"/>
    </source>
</evidence>
<comment type="subcellular location">
    <subcellularLocation>
        <location evidence="1">Cell membrane</location>
        <topology evidence="1">Multi-pass membrane protein</topology>
    </subcellularLocation>
</comment>
<evidence type="ECO:0000256" key="2">
    <source>
        <dbReference type="ARBA" id="ARBA00022475"/>
    </source>
</evidence>
<keyword evidence="3 6" id="KW-0812">Transmembrane</keyword>
<proteinExistence type="predicted"/>
<dbReference type="InterPro" id="IPR050833">
    <property type="entry name" value="Poly_Biosynth_Transport"/>
</dbReference>
<feature type="transmembrane region" description="Helical" evidence="6">
    <location>
        <begin position="389"/>
        <end position="408"/>
    </location>
</feature>
<dbReference type="Proteomes" id="UP000326344">
    <property type="component" value="Unassembled WGS sequence"/>
</dbReference>
<evidence type="ECO:0000256" key="3">
    <source>
        <dbReference type="ARBA" id="ARBA00022692"/>
    </source>
</evidence>